<protein>
    <recommendedName>
        <fullName evidence="4">DUF4136 domain-containing protein</fullName>
    </recommendedName>
</protein>
<accession>A0A6C2U357</accession>
<feature type="signal peptide" evidence="1">
    <location>
        <begin position="1"/>
        <end position="19"/>
    </location>
</feature>
<reference evidence="2 3" key="1">
    <citation type="submission" date="2019-04" db="EMBL/GenBank/DDBJ databases">
        <authorList>
            <person name="Van Vliet M D."/>
        </authorList>
    </citation>
    <scope>NUCLEOTIDE SEQUENCE [LARGE SCALE GENOMIC DNA]</scope>
    <source>
        <strain evidence="2 3">F1</strain>
    </source>
</reference>
<evidence type="ECO:0000256" key="1">
    <source>
        <dbReference type="SAM" id="SignalP"/>
    </source>
</evidence>
<dbReference type="Proteomes" id="UP000366872">
    <property type="component" value="Unassembled WGS sequence"/>
</dbReference>
<dbReference type="Gene3D" id="3.30.160.670">
    <property type="match status" value="1"/>
</dbReference>
<feature type="chain" id="PRO_5025542969" description="DUF4136 domain-containing protein" evidence="1">
    <location>
        <begin position="20"/>
        <end position="205"/>
    </location>
</feature>
<evidence type="ECO:0000313" key="3">
    <source>
        <dbReference type="Proteomes" id="UP000366872"/>
    </source>
</evidence>
<organism evidence="2 3">
    <name type="scientific">Pontiella desulfatans</name>
    <dbReference type="NCBI Taxonomy" id="2750659"/>
    <lineage>
        <taxon>Bacteria</taxon>
        <taxon>Pseudomonadati</taxon>
        <taxon>Kiritimatiellota</taxon>
        <taxon>Kiritimatiellia</taxon>
        <taxon>Kiritimatiellales</taxon>
        <taxon>Pontiellaceae</taxon>
        <taxon>Pontiella</taxon>
    </lineage>
</organism>
<dbReference type="AlphaFoldDB" id="A0A6C2U357"/>
<dbReference type="PROSITE" id="PS51257">
    <property type="entry name" value="PROKAR_LIPOPROTEIN"/>
    <property type="match status" value="1"/>
</dbReference>
<dbReference type="EMBL" id="CAAHFG010000001">
    <property type="protein sequence ID" value="VGO14229.1"/>
    <property type="molecule type" value="Genomic_DNA"/>
</dbReference>
<name>A0A6C2U357_PONDE</name>
<sequence length="205" mass="22706">MKKMISVLFAGGIVSCLLASCMSARNASWSNPEFPERKLGKTIVMAIGESEYRVNQFEALLVRELATYGVAAQAMHQLCPTVGDMEREQISALVQSNRFDSIVVTHVLSEDDRQQLVATGYTSSPNMGYSGVGYWGYGMSYSLNPEFATVSNTTTYDLETNLFDVPSKKLVWSGRKEVFDGDSDIKNIQKVVISVIRGFKSNKML</sequence>
<keyword evidence="3" id="KW-1185">Reference proteome</keyword>
<evidence type="ECO:0008006" key="4">
    <source>
        <dbReference type="Google" id="ProtNLM"/>
    </source>
</evidence>
<gene>
    <name evidence="2" type="ORF">PDESU_02788</name>
</gene>
<proteinExistence type="predicted"/>
<dbReference type="RefSeq" id="WP_136079727.1">
    <property type="nucleotide sequence ID" value="NZ_CAAHFG010000001.1"/>
</dbReference>
<keyword evidence="1" id="KW-0732">Signal</keyword>
<evidence type="ECO:0000313" key="2">
    <source>
        <dbReference type="EMBL" id="VGO14229.1"/>
    </source>
</evidence>